<evidence type="ECO:0000313" key="3">
    <source>
        <dbReference type="Proteomes" id="UP001066276"/>
    </source>
</evidence>
<sequence>MTGHRPLFFLDCATLFTVKLLIEHITAENSSELIKGRDHIASSKALKVTSDIFCEYEVGEDINSVARGYLEVKLQQDLTKFEDASIKLVWAVVKYYLFKILKREAGIARSAAPAKMKKLERAVKTLQENYRDHPTSDRLWIIMANKFELNSLSIQAAEKALSHFSETLYENSEKAGCLLVMHLRQWEAQAMIPAICPTTRPLLTHPLDIVQEFSTFYSEL</sequence>
<protein>
    <submittedName>
        <fullName evidence="2">Uncharacterized protein</fullName>
    </submittedName>
</protein>
<gene>
    <name evidence="2" type="ORF">NDU88_004638</name>
</gene>
<organism evidence="2 3">
    <name type="scientific">Pleurodeles waltl</name>
    <name type="common">Iberian ribbed newt</name>
    <dbReference type="NCBI Taxonomy" id="8319"/>
    <lineage>
        <taxon>Eukaryota</taxon>
        <taxon>Metazoa</taxon>
        <taxon>Chordata</taxon>
        <taxon>Craniata</taxon>
        <taxon>Vertebrata</taxon>
        <taxon>Euteleostomi</taxon>
        <taxon>Amphibia</taxon>
        <taxon>Batrachia</taxon>
        <taxon>Caudata</taxon>
        <taxon>Salamandroidea</taxon>
        <taxon>Salamandridae</taxon>
        <taxon>Pleurodelinae</taxon>
        <taxon>Pleurodeles</taxon>
    </lineage>
</organism>
<reference evidence="2" key="1">
    <citation type="journal article" date="2022" name="bioRxiv">
        <title>Sequencing and chromosome-scale assembly of the giantPleurodeles waltlgenome.</title>
        <authorList>
            <person name="Brown T."/>
            <person name="Elewa A."/>
            <person name="Iarovenko S."/>
            <person name="Subramanian E."/>
            <person name="Araus A.J."/>
            <person name="Petzold A."/>
            <person name="Susuki M."/>
            <person name="Suzuki K.-i.T."/>
            <person name="Hayashi T."/>
            <person name="Toyoda A."/>
            <person name="Oliveira C."/>
            <person name="Osipova E."/>
            <person name="Leigh N.D."/>
            <person name="Simon A."/>
            <person name="Yun M.H."/>
        </authorList>
    </citation>
    <scope>NUCLEOTIDE SEQUENCE</scope>
    <source>
        <strain evidence="2">20211129_DDA</strain>
        <tissue evidence="2">Liver</tissue>
    </source>
</reference>
<evidence type="ECO:0000256" key="1">
    <source>
        <dbReference type="SAM" id="SignalP"/>
    </source>
</evidence>
<feature type="signal peptide" evidence="1">
    <location>
        <begin position="1"/>
        <end position="27"/>
    </location>
</feature>
<proteinExistence type="predicted"/>
<keyword evidence="1" id="KW-0732">Signal</keyword>
<feature type="chain" id="PRO_5043451280" evidence="1">
    <location>
        <begin position="28"/>
        <end position="220"/>
    </location>
</feature>
<dbReference type="EMBL" id="JANPWB010000012">
    <property type="protein sequence ID" value="KAJ1116427.1"/>
    <property type="molecule type" value="Genomic_DNA"/>
</dbReference>
<comment type="caution">
    <text evidence="2">The sequence shown here is derived from an EMBL/GenBank/DDBJ whole genome shotgun (WGS) entry which is preliminary data.</text>
</comment>
<keyword evidence="3" id="KW-1185">Reference proteome</keyword>
<evidence type="ECO:0000313" key="2">
    <source>
        <dbReference type="EMBL" id="KAJ1116427.1"/>
    </source>
</evidence>
<dbReference type="Proteomes" id="UP001066276">
    <property type="component" value="Chromosome 8"/>
</dbReference>
<accession>A0AAV7NK58</accession>
<dbReference type="AlphaFoldDB" id="A0AAV7NK58"/>
<name>A0AAV7NK58_PLEWA</name>